<dbReference type="Proteomes" id="UP001060215">
    <property type="component" value="Chromosome 15"/>
</dbReference>
<name>A0ACC0FAX6_9ERIC</name>
<keyword evidence="2" id="KW-1185">Reference proteome</keyword>
<protein>
    <submittedName>
        <fullName evidence="1">Reticulon-like protein B9</fullName>
    </submittedName>
</protein>
<evidence type="ECO:0000313" key="2">
    <source>
        <dbReference type="Proteomes" id="UP001060215"/>
    </source>
</evidence>
<accession>A0ACC0FAX6</accession>
<proteinExistence type="predicted"/>
<dbReference type="EMBL" id="CM045772">
    <property type="protein sequence ID" value="KAI7985809.1"/>
    <property type="molecule type" value="Genomic_DNA"/>
</dbReference>
<evidence type="ECO:0000313" key="1">
    <source>
        <dbReference type="EMBL" id="KAI7985809.1"/>
    </source>
</evidence>
<reference evidence="1 2" key="1">
    <citation type="journal article" date="2022" name="Plant J.">
        <title>Chromosome-level genome of Camellia lanceoleosa provides a valuable resource for understanding genome evolution and self-incompatibility.</title>
        <authorList>
            <person name="Gong W."/>
            <person name="Xiao S."/>
            <person name="Wang L."/>
            <person name="Liao Z."/>
            <person name="Chang Y."/>
            <person name="Mo W."/>
            <person name="Hu G."/>
            <person name="Li W."/>
            <person name="Zhao G."/>
            <person name="Zhu H."/>
            <person name="Hu X."/>
            <person name="Ji K."/>
            <person name="Xiang X."/>
            <person name="Song Q."/>
            <person name="Yuan D."/>
            <person name="Jin S."/>
            <person name="Zhang L."/>
        </authorList>
    </citation>
    <scope>NUCLEOTIDE SEQUENCE [LARGE SCALE GENOMIC DNA]</scope>
    <source>
        <strain evidence="1">SQ_2022a</strain>
    </source>
</reference>
<gene>
    <name evidence="1" type="ORF">LOK49_LG14G00137</name>
</gene>
<comment type="caution">
    <text evidence="1">The sequence shown here is derived from an EMBL/GenBank/DDBJ whole genome shotgun (WGS) entry which is preliminary data.</text>
</comment>
<organism evidence="1 2">
    <name type="scientific">Camellia lanceoleosa</name>
    <dbReference type="NCBI Taxonomy" id="1840588"/>
    <lineage>
        <taxon>Eukaryota</taxon>
        <taxon>Viridiplantae</taxon>
        <taxon>Streptophyta</taxon>
        <taxon>Embryophyta</taxon>
        <taxon>Tracheophyta</taxon>
        <taxon>Spermatophyta</taxon>
        <taxon>Magnoliopsida</taxon>
        <taxon>eudicotyledons</taxon>
        <taxon>Gunneridae</taxon>
        <taxon>Pentapetalae</taxon>
        <taxon>asterids</taxon>
        <taxon>Ericales</taxon>
        <taxon>Theaceae</taxon>
        <taxon>Camellia</taxon>
    </lineage>
</organism>
<sequence length="208" mass="24184">MPVGKPFGRERPIYDILGRGKVADVLLWRDKTVSAAILASVSIIWFLFEVVEYNLVTLLSHIIITTMLVIFIWSMAADVFKWTPPRIPDIILLESSSREVAAIWHAKFNKFLTKFFDVAYGNDFRQFILGICSLWILSVAGNYISTMNLLFFSCLCLETLPYLYERYEEQVDHHLIQLNKQMRNSFNKLDTEFLRKVPRGPVKEKKAK</sequence>